<dbReference type="EMBL" id="AP005633">
    <property type="protein sequence ID" value="BAD46323.1"/>
    <property type="molecule type" value="Genomic_DNA"/>
</dbReference>
<dbReference type="Proteomes" id="UP000000763">
    <property type="component" value="Chromosome 9"/>
</dbReference>
<dbReference type="EMBL" id="AP005759">
    <property type="protein sequence ID" value="BAD46397.1"/>
    <property type="molecule type" value="Genomic_DNA"/>
</dbReference>
<reference evidence="1" key="1">
    <citation type="submission" date="2002-08" db="EMBL/GenBank/DDBJ databases">
        <title>Oryza sativa nipponbare(GA3) genomic DNA, chromosome 9, PAC clone:P0463G11.</title>
        <authorList>
            <person name="Sasaki T."/>
            <person name="Matsumoto T."/>
            <person name="Katayose Y."/>
        </authorList>
    </citation>
    <scope>NUCLEOTIDE SEQUENCE</scope>
</reference>
<accession>Q651X0</accession>
<sequence length="64" mass="6945">MSNNKGGAPVHTPTHVLAANGRCQTKFASLLRRRIQVDIYDLSSVSVGRSYGLRSSEETLLSVV</sequence>
<gene>
    <name evidence="1" type="ORF">P0463G11.2</name>
    <name evidence="2" type="ORF">P0556A05.39</name>
</gene>
<evidence type="ECO:0000313" key="3">
    <source>
        <dbReference type="Proteomes" id="UP000000763"/>
    </source>
</evidence>
<dbReference type="AlphaFoldDB" id="Q651X0"/>
<evidence type="ECO:0000313" key="1">
    <source>
        <dbReference type="EMBL" id="BAD46323.1"/>
    </source>
</evidence>
<name>Q651X0_ORYSJ</name>
<protein>
    <submittedName>
        <fullName evidence="2">Uncharacterized protein</fullName>
    </submittedName>
</protein>
<evidence type="ECO:0000313" key="2">
    <source>
        <dbReference type="EMBL" id="BAD46397.1"/>
    </source>
</evidence>
<reference evidence="2" key="2">
    <citation type="submission" date="2002-09" db="EMBL/GenBank/DDBJ databases">
        <title>Oryza sativa nipponbare(GA3) genomic DNA, chromosome 9, PAC clone:P0556A05.</title>
        <authorList>
            <person name="Sasaki T."/>
            <person name="Matsumoto T."/>
            <person name="Katayose Y."/>
        </authorList>
    </citation>
    <scope>NUCLEOTIDE SEQUENCE</scope>
</reference>
<proteinExistence type="predicted"/>
<organism evidence="2 3">
    <name type="scientific">Oryza sativa subsp. japonica</name>
    <name type="common">Rice</name>
    <dbReference type="NCBI Taxonomy" id="39947"/>
    <lineage>
        <taxon>Eukaryota</taxon>
        <taxon>Viridiplantae</taxon>
        <taxon>Streptophyta</taxon>
        <taxon>Embryophyta</taxon>
        <taxon>Tracheophyta</taxon>
        <taxon>Spermatophyta</taxon>
        <taxon>Magnoliopsida</taxon>
        <taxon>Liliopsida</taxon>
        <taxon>Poales</taxon>
        <taxon>Poaceae</taxon>
        <taxon>BOP clade</taxon>
        <taxon>Oryzoideae</taxon>
        <taxon>Oryzeae</taxon>
        <taxon>Oryzinae</taxon>
        <taxon>Oryza</taxon>
        <taxon>Oryza sativa</taxon>
    </lineage>
</organism>
<reference evidence="3" key="3">
    <citation type="journal article" date="2005" name="Nature">
        <title>The map-based sequence of the rice genome.</title>
        <authorList>
            <consortium name="International rice genome sequencing project (IRGSP)"/>
            <person name="Matsumoto T."/>
            <person name="Wu J."/>
            <person name="Kanamori H."/>
            <person name="Katayose Y."/>
            <person name="Fujisawa M."/>
            <person name="Namiki N."/>
            <person name="Mizuno H."/>
            <person name="Yamamoto K."/>
            <person name="Antonio B.A."/>
            <person name="Baba T."/>
            <person name="Sakata K."/>
            <person name="Nagamura Y."/>
            <person name="Aoki H."/>
            <person name="Arikawa K."/>
            <person name="Arita K."/>
            <person name="Bito T."/>
            <person name="Chiden Y."/>
            <person name="Fujitsuka N."/>
            <person name="Fukunaka R."/>
            <person name="Hamada M."/>
            <person name="Harada C."/>
            <person name="Hayashi A."/>
            <person name="Hijishita S."/>
            <person name="Honda M."/>
            <person name="Hosokawa S."/>
            <person name="Ichikawa Y."/>
            <person name="Idonuma A."/>
            <person name="Iijima M."/>
            <person name="Ikeda M."/>
            <person name="Ikeno M."/>
            <person name="Ito K."/>
            <person name="Ito S."/>
            <person name="Ito T."/>
            <person name="Ito Y."/>
            <person name="Ito Y."/>
            <person name="Iwabuchi A."/>
            <person name="Kamiya K."/>
            <person name="Karasawa W."/>
            <person name="Kurita K."/>
            <person name="Katagiri S."/>
            <person name="Kikuta A."/>
            <person name="Kobayashi H."/>
            <person name="Kobayashi N."/>
            <person name="Machita K."/>
            <person name="Maehara T."/>
            <person name="Masukawa M."/>
            <person name="Mizubayashi T."/>
            <person name="Mukai Y."/>
            <person name="Nagasaki H."/>
            <person name="Nagata Y."/>
            <person name="Naito S."/>
            <person name="Nakashima M."/>
            <person name="Nakama Y."/>
            <person name="Nakamichi Y."/>
            <person name="Nakamura M."/>
            <person name="Meguro A."/>
            <person name="Negishi M."/>
            <person name="Ohta I."/>
            <person name="Ohta T."/>
            <person name="Okamoto M."/>
            <person name="Ono N."/>
            <person name="Saji S."/>
            <person name="Sakaguchi M."/>
            <person name="Sakai K."/>
            <person name="Shibata M."/>
            <person name="Shimokawa T."/>
            <person name="Song J."/>
            <person name="Takazaki Y."/>
            <person name="Terasawa K."/>
            <person name="Tsugane M."/>
            <person name="Tsuji K."/>
            <person name="Ueda S."/>
            <person name="Waki K."/>
            <person name="Yamagata H."/>
            <person name="Yamamoto M."/>
            <person name="Yamamoto S."/>
            <person name="Yamane H."/>
            <person name="Yoshiki S."/>
            <person name="Yoshihara R."/>
            <person name="Yukawa K."/>
            <person name="Zhong H."/>
            <person name="Yano M."/>
            <person name="Yuan Q."/>
            <person name="Ouyang S."/>
            <person name="Liu J."/>
            <person name="Jones K.M."/>
            <person name="Gansberger K."/>
            <person name="Moffat K."/>
            <person name="Hill J."/>
            <person name="Bera J."/>
            <person name="Fadrosh D."/>
            <person name="Jin S."/>
            <person name="Johri S."/>
            <person name="Kim M."/>
            <person name="Overton L."/>
            <person name="Reardon M."/>
            <person name="Tsitrin T."/>
            <person name="Vuong H."/>
            <person name="Weaver B."/>
            <person name="Ciecko A."/>
            <person name="Tallon L."/>
            <person name="Jackson J."/>
            <person name="Pai G."/>
            <person name="Aken S.V."/>
            <person name="Utterback T."/>
            <person name="Reidmuller S."/>
            <person name="Feldblyum T."/>
            <person name="Hsiao J."/>
            <person name="Zismann V."/>
            <person name="Iobst S."/>
            <person name="de Vazeille A.R."/>
            <person name="Buell C.R."/>
            <person name="Ying K."/>
            <person name="Li Y."/>
            <person name="Lu T."/>
            <person name="Huang Y."/>
            <person name="Zhao Q."/>
            <person name="Feng Q."/>
            <person name="Zhang L."/>
            <person name="Zhu J."/>
            <person name="Weng Q."/>
            <person name="Mu J."/>
            <person name="Lu Y."/>
            <person name="Fan D."/>
            <person name="Liu Y."/>
            <person name="Guan J."/>
            <person name="Zhang Y."/>
            <person name="Yu S."/>
            <person name="Liu X."/>
            <person name="Zhang Y."/>
            <person name="Hong G."/>
            <person name="Han B."/>
            <person name="Choisne N."/>
            <person name="Demange N."/>
            <person name="Orjeda G."/>
            <person name="Samain S."/>
            <person name="Cattolico L."/>
            <person name="Pelletier E."/>
            <person name="Couloux A."/>
            <person name="Segurens B."/>
            <person name="Wincker P."/>
            <person name="D'Hont A."/>
            <person name="Scarpelli C."/>
            <person name="Weissenbach J."/>
            <person name="Salanoubat M."/>
            <person name="Quetier F."/>
            <person name="Yu Y."/>
            <person name="Kim H.R."/>
            <person name="Rambo T."/>
            <person name="Currie J."/>
            <person name="Collura K."/>
            <person name="Luo M."/>
            <person name="Yang T."/>
            <person name="Ammiraju J.S.S."/>
            <person name="Engler F."/>
            <person name="Soderlund C."/>
            <person name="Wing R.A."/>
            <person name="Palmer L.E."/>
            <person name="de la Bastide M."/>
            <person name="Spiegel L."/>
            <person name="Nascimento L."/>
            <person name="Zutavern T."/>
            <person name="O'Shaughnessy A."/>
            <person name="Dike S."/>
            <person name="Dedhia N."/>
            <person name="Preston R."/>
            <person name="Balija V."/>
            <person name="McCombie W.R."/>
            <person name="Chow T."/>
            <person name="Chen H."/>
            <person name="Chung M."/>
            <person name="Chen C."/>
            <person name="Shaw J."/>
            <person name="Wu H."/>
            <person name="Hsiao K."/>
            <person name="Chao Y."/>
            <person name="Chu M."/>
            <person name="Cheng C."/>
            <person name="Hour A."/>
            <person name="Lee P."/>
            <person name="Lin S."/>
            <person name="Lin Y."/>
            <person name="Liou J."/>
            <person name="Liu S."/>
            <person name="Hsing Y."/>
            <person name="Raghuvanshi S."/>
            <person name="Mohanty A."/>
            <person name="Bharti A.K."/>
            <person name="Gaur A."/>
            <person name="Gupta V."/>
            <person name="Kumar D."/>
            <person name="Ravi V."/>
            <person name="Vij S."/>
            <person name="Kapur A."/>
            <person name="Khurana P."/>
            <person name="Khurana P."/>
            <person name="Khurana J.P."/>
            <person name="Tyagi A.K."/>
            <person name="Gaikwad K."/>
            <person name="Singh A."/>
            <person name="Dalal V."/>
            <person name="Srivastava S."/>
            <person name="Dixit A."/>
            <person name="Pal A.K."/>
            <person name="Ghazi I.A."/>
            <person name="Yadav M."/>
            <person name="Pandit A."/>
            <person name="Bhargava A."/>
            <person name="Sureshbabu K."/>
            <person name="Batra K."/>
            <person name="Sharma T.R."/>
            <person name="Mohapatra T."/>
            <person name="Singh N.K."/>
            <person name="Messing J."/>
            <person name="Nelson A.B."/>
            <person name="Fuks G."/>
            <person name="Kavchok S."/>
            <person name="Keizer G."/>
            <person name="Linton E."/>
            <person name="Llaca V."/>
            <person name="Song R."/>
            <person name="Tanyolac B."/>
            <person name="Young S."/>
            <person name="Ho-Il K."/>
            <person name="Hahn J.H."/>
            <person name="Sangsakoo G."/>
            <person name="Vanavichit A."/>
            <person name="de Mattos Luiz.A.T."/>
            <person name="Zimmer P.D."/>
            <person name="Malone G."/>
            <person name="Dellagostin O."/>
            <person name="de Oliveira A.C."/>
            <person name="Bevan M."/>
            <person name="Bancroft I."/>
            <person name="Minx P."/>
            <person name="Cordum H."/>
            <person name="Wilson R."/>
            <person name="Cheng Z."/>
            <person name="Jin W."/>
            <person name="Jiang J."/>
            <person name="Leong S.A."/>
            <person name="Iwama H."/>
            <person name="Gojobori T."/>
            <person name="Itoh T."/>
            <person name="Niimura Y."/>
            <person name="Fujii Y."/>
            <person name="Habara T."/>
            <person name="Sakai H."/>
            <person name="Sato Y."/>
            <person name="Wilson G."/>
            <person name="Kumar K."/>
            <person name="McCouch S."/>
            <person name="Juretic N."/>
            <person name="Hoen D."/>
            <person name="Wright S."/>
            <person name="Bruskiewich R."/>
            <person name="Bureau T."/>
            <person name="Miyao A."/>
            <person name="Hirochika H."/>
            <person name="Nishikawa T."/>
            <person name="Kadowaki K."/>
            <person name="Sugiura M."/>
            <person name="Burr B."/>
            <person name="Sasaki T."/>
        </authorList>
    </citation>
    <scope>NUCLEOTIDE SEQUENCE [LARGE SCALE GENOMIC DNA]</scope>
    <source>
        <strain evidence="3">cv. Nipponbare</strain>
    </source>
</reference>
<reference evidence="3" key="4">
    <citation type="journal article" date="2008" name="Nucleic Acids Res.">
        <title>The rice annotation project database (RAP-DB): 2008 update.</title>
        <authorList>
            <consortium name="The rice annotation project (RAP)"/>
        </authorList>
    </citation>
    <scope>GENOME REANNOTATION</scope>
    <source>
        <strain evidence="3">cv. Nipponbare</strain>
    </source>
</reference>